<reference evidence="1 2" key="1">
    <citation type="submission" date="2023-05" db="EMBL/GenBank/DDBJ databases">
        <title>Rombocin, a short stable natural nisin variant, displays selective antimicrobial activity against Listeria monocytogenes and employs dual mode of action to kill target bacterial strains.</title>
        <authorList>
            <person name="Wambui J."/>
            <person name="Stephan R."/>
            <person name="Kuipers O.P."/>
        </authorList>
    </citation>
    <scope>NUCLEOTIDE SEQUENCE [LARGE SCALE GENOMIC DNA]</scope>
    <source>
        <strain evidence="1 2">RC002</strain>
    </source>
</reference>
<dbReference type="InterPro" id="IPR003462">
    <property type="entry name" value="ODC_Mu_crystall"/>
</dbReference>
<gene>
    <name evidence="1" type="ORF">QOZ84_02095</name>
</gene>
<evidence type="ECO:0000313" key="2">
    <source>
        <dbReference type="Proteomes" id="UP001301012"/>
    </source>
</evidence>
<dbReference type="InterPro" id="IPR036291">
    <property type="entry name" value="NAD(P)-bd_dom_sf"/>
</dbReference>
<name>A0ABT7E5X0_9FIRM</name>
<dbReference type="EMBL" id="JASKYM010000001">
    <property type="protein sequence ID" value="MDK2562325.1"/>
    <property type="molecule type" value="Genomic_DNA"/>
</dbReference>
<evidence type="ECO:0000313" key="1">
    <source>
        <dbReference type="EMBL" id="MDK2562325.1"/>
    </source>
</evidence>
<keyword evidence="2" id="KW-1185">Reference proteome</keyword>
<comment type="caution">
    <text evidence="1">The sequence shown here is derived from an EMBL/GenBank/DDBJ whole genome shotgun (WGS) entry which is preliminary data.</text>
</comment>
<accession>A0ABT7E5X0</accession>
<dbReference type="Proteomes" id="UP001301012">
    <property type="component" value="Unassembled WGS sequence"/>
</dbReference>
<dbReference type="RefSeq" id="WP_284131305.1">
    <property type="nucleotide sequence ID" value="NZ_JASKYM010000001.1"/>
</dbReference>
<protein>
    <submittedName>
        <fullName evidence="1">Uncharacterized protein</fullName>
    </submittedName>
</protein>
<dbReference type="Pfam" id="PF02423">
    <property type="entry name" value="OCD_Mu_crystall"/>
    <property type="match status" value="1"/>
</dbReference>
<dbReference type="SUPFAM" id="SSF51735">
    <property type="entry name" value="NAD(P)-binding Rossmann-fold domains"/>
    <property type="match status" value="1"/>
</dbReference>
<sequence>MHIVAVGADMVGKNEWNPEVFKGAKIVNDSIAQCISRGEIRNAIVSGVIKETDIYEEIGQLLAGENPSR</sequence>
<proteinExistence type="predicted"/>
<dbReference type="Gene3D" id="3.40.50.720">
    <property type="entry name" value="NAD(P)-binding Rossmann-like Domain"/>
    <property type="match status" value="1"/>
</dbReference>
<organism evidence="1 2">
    <name type="scientific">Romboutsia sedimentorum</name>
    <dbReference type="NCBI Taxonomy" id="1368474"/>
    <lineage>
        <taxon>Bacteria</taxon>
        <taxon>Bacillati</taxon>
        <taxon>Bacillota</taxon>
        <taxon>Clostridia</taxon>
        <taxon>Peptostreptococcales</taxon>
        <taxon>Peptostreptococcaceae</taxon>
        <taxon>Romboutsia</taxon>
    </lineage>
</organism>